<feature type="domain" description="ABC-2 type transporter transmembrane" evidence="8">
    <location>
        <begin position="519"/>
        <end position="737"/>
    </location>
</feature>
<evidence type="ECO:0000256" key="7">
    <source>
        <dbReference type="SAM" id="Phobius"/>
    </source>
</evidence>
<dbReference type="InterPro" id="IPR017500">
    <property type="entry name" value="Phage_infect_YhgE_N"/>
</dbReference>
<dbReference type="GO" id="GO:0140359">
    <property type="term" value="F:ABC-type transporter activity"/>
    <property type="evidence" value="ECO:0007669"/>
    <property type="project" value="InterPro"/>
</dbReference>
<dbReference type="InterPro" id="IPR013525">
    <property type="entry name" value="ABC2_TM"/>
</dbReference>
<dbReference type="InterPro" id="IPR051328">
    <property type="entry name" value="T7SS_ABC-Transporter"/>
</dbReference>
<dbReference type="GO" id="GO:0016020">
    <property type="term" value="C:membrane"/>
    <property type="evidence" value="ECO:0007669"/>
    <property type="project" value="UniProtKB-SubCell"/>
</dbReference>
<gene>
    <name evidence="9" type="ORF">AM592_02805</name>
</gene>
<evidence type="ECO:0000256" key="2">
    <source>
        <dbReference type="ARBA" id="ARBA00022692"/>
    </source>
</evidence>
<keyword evidence="3 7" id="KW-1133">Transmembrane helix</keyword>
<keyword evidence="4 7" id="KW-0472">Membrane</keyword>
<feature type="coiled-coil region" evidence="5">
    <location>
        <begin position="316"/>
        <end position="343"/>
    </location>
</feature>
<dbReference type="Pfam" id="PF12698">
    <property type="entry name" value="ABC2_membrane_3"/>
    <property type="match status" value="2"/>
</dbReference>
<dbReference type="RefSeq" id="WP_053605958.1">
    <property type="nucleotide sequence ID" value="NZ_CP012600.1"/>
</dbReference>
<sequence length="754" mass="82094">MNIIKEQWKEIVTSKKLLIPLIGVLFIPLIYSGVFLTAYWDPYGSVDKLPVAVVNNDNGADYEGTDLHIGDKMVKELKDNDSFTWKFTDKKKAMQGLNDETYYMVVEIPENFSDEATTVMEKDPQQLDLKYHTNAGSNYAAAQIGDNAIKQLKASVAEEVTKQYVNVMFDTFDKIAKGMEEASSGAKEIDSGTKETKSGSEQLSENLQKLAGSSATLNQGIQELDRGAHELNNGQQTLSGGLGQLSSKSSVLYTGADQAENGSAALESGLKKSLDGHQELAAKLPQQTAGLKELNNNAQRLAQFADSIDPEQIKELMRWVSNAEELQNQLNQIRTLEQAQNERVNQAVDSVEGITPEQKAEIKEKVNQAEGQDSLQSLQSVDLQIDELKKQLEGLPSPEELEKIKQLPENINKLYQGQLAIEDGVNKLTAATEQLYSGAGQLNDGQKQLLSGMETFISKLNEANKGASQLLTGSGKLAAGLDQAAGGTDGLQHGSSQLAEGSKSLESGLGNLASGTETLSNELEKTADKTGDIQAGDKNSQMIADPVQLDSDKMNAVENYGTGLTPYILSLALFVGALMITVIFPIKEPAAEPHSSFSWFMSKFSVILLGGILQAVIAVTVLIAGIGLEPESIWRFYLFSIITSLTFMSITQLLATTMGNPGRFISVILLVLQLGASAGTYPIELVPRFFQIIHFFLPMSYSIEGFRAAISTGNFSTMWQQASILGSFAIVMMLLTWGYFAWSLKRNNTEEHMA</sequence>
<dbReference type="NCBIfam" id="TIGR03057">
    <property type="entry name" value="xxxLxxG_by_4"/>
    <property type="match status" value="1"/>
</dbReference>
<reference evidence="10" key="1">
    <citation type="submission" date="2015-08" db="EMBL/GenBank/DDBJ databases">
        <title>Genome sequencing project for genomic taxonomy and phylogenomics of Bacillus-like bacteria.</title>
        <authorList>
            <person name="Liu B."/>
            <person name="Wang J."/>
            <person name="Zhu Y."/>
            <person name="Liu G."/>
            <person name="Chen Q."/>
            <person name="Chen Z."/>
            <person name="Lan J."/>
            <person name="Che J."/>
            <person name="Ge C."/>
            <person name="Shi H."/>
            <person name="Pan Z."/>
            <person name="Liu X."/>
        </authorList>
    </citation>
    <scope>NUCLEOTIDE SEQUENCE [LARGE SCALE GENOMIC DNA]</scope>
    <source>
        <strain evidence="10">FJAT-4402</strain>
    </source>
</reference>
<dbReference type="PATRIC" id="fig|1441095.3.peg.612"/>
<proteinExistence type="predicted"/>
<feature type="transmembrane region" description="Helical" evidence="7">
    <location>
        <begin position="664"/>
        <end position="683"/>
    </location>
</feature>
<evidence type="ECO:0000313" key="10">
    <source>
        <dbReference type="Proteomes" id="UP000067625"/>
    </source>
</evidence>
<evidence type="ECO:0000256" key="5">
    <source>
        <dbReference type="SAM" id="Coils"/>
    </source>
</evidence>
<feature type="transmembrane region" description="Helical" evidence="7">
    <location>
        <begin position="606"/>
        <end position="628"/>
    </location>
</feature>
<dbReference type="NCBIfam" id="TIGR03062">
    <property type="entry name" value="pip_yhgE_Cterm"/>
    <property type="match status" value="1"/>
</dbReference>
<organism evidence="9 10">
    <name type="scientific">Bacillus gobiensis</name>
    <dbReference type="NCBI Taxonomy" id="1441095"/>
    <lineage>
        <taxon>Bacteria</taxon>
        <taxon>Bacillati</taxon>
        <taxon>Bacillota</taxon>
        <taxon>Bacilli</taxon>
        <taxon>Bacillales</taxon>
        <taxon>Bacillaceae</taxon>
        <taxon>Bacillus</taxon>
    </lineage>
</organism>
<name>A0A0M3RB07_9BACI</name>
<feature type="transmembrane region" description="Helical" evidence="7">
    <location>
        <begin position="634"/>
        <end position="655"/>
    </location>
</feature>
<dbReference type="AlphaFoldDB" id="A0A0M3RB07"/>
<protein>
    <recommendedName>
        <fullName evidence="8">ABC-2 type transporter transmembrane domain-containing protein</fullName>
    </recommendedName>
</protein>
<dbReference type="InterPro" id="IPR011049">
    <property type="entry name" value="Serralysin-like_metalloprot_C"/>
</dbReference>
<feature type="compositionally biased region" description="Basic and acidic residues" evidence="6">
    <location>
        <begin position="187"/>
        <end position="198"/>
    </location>
</feature>
<evidence type="ECO:0000259" key="8">
    <source>
        <dbReference type="Pfam" id="PF12698"/>
    </source>
</evidence>
<dbReference type="STRING" id="1441095.AM592_02805"/>
<feature type="region of interest" description="Disordered" evidence="6">
    <location>
        <begin position="182"/>
        <end position="203"/>
    </location>
</feature>
<dbReference type="OrthoDB" id="9811483at2"/>
<reference evidence="9 10" key="2">
    <citation type="journal article" date="2016" name="Int. J. Syst. Evol. Microbiol.">
        <title>Bacillus gobiensis sp. nov., isolated from a soil sample.</title>
        <authorList>
            <person name="Liu B."/>
            <person name="Liu G.H."/>
            <person name="Cetin S."/>
            <person name="Schumann P."/>
            <person name="Pan Z.Z."/>
            <person name="Chen Q.Q."/>
        </authorList>
    </citation>
    <scope>NUCLEOTIDE SEQUENCE [LARGE SCALE GENOMIC DNA]</scope>
    <source>
        <strain evidence="9 10">FJAT-4402</strain>
    </source>
</reference>
<evidence type="ECO:0000256" key="6">
    <source>
        <dbReference type="SAM" id="MobiDB-lite"/>
    </source>
</evidence>
<feature type="transmembrane region" description="Helical" evidence="7">
    <location>
        <begin position="722"/>
        <end position="742"/>
    </location>
</feature>
<keyword evidence="2 7" id="KW-0812">Transmembrane</keyword>
<dbReference type="PANTHER" id="PTHR43077">
    <property type="entry name" value="TRANSPORT PERMEASE YVFS-RELATED"/>
    <property type="match status" value="1"/>
</dbReference>
<dbReference type="NCBIfam" id="TIGR03061">
    <property type="entry name" value="pip_yhgE_Nterm"/>
    <property type="match status" value="1"/>
</dbReference>
<comment type="subcellular location">
    <subcellularLocation>
        <location evidence="1">Membrane</location>
        <topology evidence="1">Multi-pass membrane protein</topology>
    </subcellularLocation>
</comment>
<evidence type="ECO:0000256" key="1">
    <source>
        <dbReference type="ARBA" id="ARBA00004141"/>
    </source>
</evidence>
<dbReference type="PANTHER" id="PTHR43077:SF5">
    <property type="entry name" value="PHAGE INFECTION PROTEIN"/>
    <property type="match status" value="1"/>
</dbReference>
<feature type="transmembrane region" description="Helical" evidence="7">
    <location>
        <begin position="21"/>
        <end position="40"/>
    </location>
</feature>
<feature type="transmembrane region" description="Helical" evidence="7">
    <location>
        <begin position="567"/>
        <end position="586"/>
    </location>
</feature>
<dbReference type="Gene3D" id="3.40.1710.10">
    <property type="entry name" value="abc type-2 transporter like domain"/>
    <property type="match status" value="1"/>
</dbReference>
<evidence type="ECO:0000256" key="4">
    <source>
        <dbReference type="ARBA" id="ARBA00023136"/>
    </source>
</evidence>
<feature type="domain" description="ABC-2 type transporter transmembrane" evidence="8">
    <location>
        <begin position="22"/>
        <end position="179"/>
    </location>
</feature>
<keyword evidence="10" id="KW-1185">Reference proteome</keyword>
<evidence type="ECO:0000256" key="3">
    <source>
        <dbReference type="ARBA" id="ARBA00022989"/>
    </source>
</evidence>
<dbReference type="InterPro" id="IPR017501">
    <property type="entry name" value="Phage_infect_YhgE_C"/>
</dbReference>
<dbReference type="Proteomes" id="UP000067625">
    <property type="component" value="Chromosome"/>
</dbReference>
<dbReference type="SUPFAM" id="SSF101967">
    <property type="entry name" value="Adhesin YadA, collagen-binding domain"/>
    <property type="match status" value="1"/>
</dbReference>
<accession>A0A0M3RB07</accession>
<dbReference type="InterPro" id="IPR023908">
    <property type="entry name" value="xxxLxxG_rpt"/>
</dbReference>
<evidence type="ECO:0000313" key="9">
    <source>
        <dbReference type="EMBL" id="ALC84072.1"/>
    </source>
</evidence>
<dbReference type="EMBL" id="CP012600">
    <property type="protein sequence ID" value="ALC84072.1"/>
    <property type="molecule type" value="Genomic_DNA"/>
</dbReference>
<keyword evidence="5" id="KW-0175">Coiled coil</keyword>